<dbReference type="PANTHER" id="PTHR47165:SF4">
    <property type="entry name" value="OS03G0429900 PROTEIN"/>
    <property type="match status" value="1"/>
</dbReference>
<name>A0A8S9S767_BRACR</name>
<dbReference type="InterPro" id="IPR003871">
    <property type="entry name" value="RFA1B/D_OB_1st"/>
</dbReference>
<dbReference type="Gene3D" id="2.40.50.140">
    <property type="entry name" value="Nucleic acid-binding proteins"/>
    <property type="match status" value="2"/>
</dbReference>
<feature type="region of interest" description="Disordered" evidence="1">
    <location>
        <begin position="413"/>
        <end position="473"/>
    </location>
</feature>
<dbReference type="SUPFAM" id="SSF50249">
    <property type="entry name" value="Nucleic acid-binding proteins"/>
    <property type="match status" value="2"/>
</dbReference>
<evidence type="ECO:0008006" key="6">
    <source>
        <dbReference type="Google" id="ProtNLM"/>
    </source>
</evidence>
<dbReference type="InterPro" id="IPR012340">
    <property type="entry name" value="NA-bd_OB-fold"/>
</dbReference>
<dbReference type="PANTHER" id="PTHR47165">
    <property type="entry name" value="OS03G0429900 PROTEIN"/>
    <property type="match status" value="1"/>
</dbReference>
<dbReference type="AlphaFoldDB" id="A0A8S9S767"/>
<sequence>MANVLVSLSDLQTGRSSSTVEVRLLHFWEARNVCRGGELMGINMLLLDSQATMMPATVNVNRLAAHQTNFEEGSVYSLTGFEVTRCNQNYRLSDSSLLIRFSNSTTFEKITEPAAPIPLESFRFRNYSEMLGLANSNNQLPGNAPLIISYYNMFGYLIVFVTDLIGEITAVKSTVTDPPQDKNRVMTTIKMDNDASVTMSLFDAQAVKIHNQLEQMGVDPRVFVATSVNPKIMGDAGERLFFRLVEQDTGLPPVAPLLKSYAKVEKLSITELNDFVLSAASQGFTEIKVDKGWCYVSCSKCFKKLHRSVSSLTCLFCNNTNAVGVLRYRVEMSIADKTGEGLFVTFDGVMAKLHNMRGHEAVNLLAGDGVNPEETDNPLFVLDMEGKTYTFQVKVGPYNFTANHQSFTISRILGEGDREPQPDFVNDGGDDDNGDDNKDAGLVSRKMDGGGCSKSGKASAKSNRGVISGIRAG</sequence>
<feature type="domain" description="Replication factor A C-terminal" evidence="3">
    <location>
        <begin position="287"/>
        <end position="400"/>
    </location>
</feature>
<dbReference type="Pfam" id="PF08646">
    <property type="entry name" value="Rep_fac-A_C"/>
    <property type="match status" value="1"/>
</dbReference>
<reference evidence="4" key="1">
    <citation type="submission" date="2019-12" db="EMBL/GenBank/DDBJ databases">
        <title>Genome sequencing and annotation of Brassica cretica.</title>
        <authorList>
            <person name="Studholme D.J."/>
            <person name="Sarris P."/>
        </authorList>
    </citation>
    <scope>NUCLEOTIDE SEQUENCE</scope>
    <source>
        <strain evidence="4">PFS-109/04</strain>
        <tissue evidence="4">Leaf</tissue>
    </source>
</reference>
<comment type="caution">
    <text evidence="4">The sequence shown here is derived from an EMBL/GenBank/DDBJ whole genome shotgun (WGS) entry which is preliminary data.</text>
</comment>
<evidence type="ECO:0000259" key="2">
    <source>
        <dbReference type="Pfam" id="PF02721"/>
    </source>
</evidence>
<dbReference type="InterPro" id="IPR013955">
    <property type="entry name" value="Rep_factor-A_C"/>
</dbReference>
<gene>
    <name evidence="4" type="ORF">F2Q69_00030958</name>
</gene>
<evidence type="ECO:0000313" key="4">
    <source>
        <dbReference type="EMBL" id="KAF3588546.1"/>
    </source>
</evidence>
<evidence type="ECO:0000259" key="3">
    <source>
        <dbReference type="Pfam" id="PF08646"/>
    </source>
</evidence>
<organism evidence="4 5">
    <name type="scientific">Brassica cretica</name>
    <name type="common">Mustard</name>
    <dbReference type="NCBI Taxonomy" id="69181"/>
    <lineage>
        <taxon>Eukaryota</taxon>
        <taxon>Viridiplantae</taxon>
        <taxon>Streptophyta</taxon>
        <taxon>Embryophyta</taxon>
        <taxon>Tracheophyta</taxon>
        <taxon>Spermatophyta</taxon>
        <taxon>Magnoliopsida</taxon>
        <taxon>eudicotyledons</taxon>
        <taxon>Gunneridae</taxon>
        <taxon>Pentapetalae</taxon>
        <taxon>rosids</taxon>
        <taxon>malvids</taxon>
        <taxon>Brassicales</taxon>
        <taxon>Brassicaceae</taxon>
        <taxon>Brassiceae</taxon>
        <taxon>Brassica</taxon>
    </lineage>
</organism>
<evidence type="ECO:0000256" key="1">
    <source>
        <dbReference type="SAM" id="MobiDB-lite"/>
    </source>
</evidence>
<dbReference type="CDD" id="cd04480">
    <property type="entry name" value="RPA1_DBD_A_like"/>
    <property type="match status" value="1"/>
</dbReference>
<accession>A0A8S9S767</accession>
<dbReference type="EMBL" id="QGKX02000088">
    <property type="protein sequence ID" value="KAF3588546.1"/>
    <property type="molecule type" value="Genomic_DNA"/>
</dbReference>
<dbReference type="Pfam" id="PF02721">
    <property type="entry name" value="DUF223"/>
    <property type="match status" value="1"/>
</dbReference>
<dbReference type="Proteomes" id="UP000712600">
    <property type="component" value="Unassembled WGS sequence"/>
</dbReference>
<evidence type="ECO:0000313" key="5">
    <source>
        <dbReference type="Proteomes" id="UP000712600"/>
    </source>
</evidence>
<proteinExistence type="predicted"/>
<protein>
    <recommendedName>
        <fullName evidence="6">Replication factor A C-terminal domain-containing protein</fullName>
    </recommendedName>
</protein>
<feature type="domain" description="Replication protein A 70 kDa DNA-binding subunit B/D first OB fold" evidence="2">
    <location>
        <begin position="7"/>
        <end position="108"/>
    </location>
</feature>